<dbReference type="EMBL" id="CP007452">
    <property type="protein sequence ID" value="AHM57110.1"/>
    <property type="molecule type" value="Genomic_DNA"/>
</dbReference>
<keyword evidence="2" id="KW-1185">Reference proteome</keyword>
<protein>
    <submittedName>
        <fullName evidence="1">Uncharacterized protein</fullName>
    </submittedName>
</protein>
<proteinExistence type="predicted"/>
<evidence type="ECO:0000313" key="2">
    <source>
        <dbReference type="Proteomes" id="UP000019591"/>
    </source>
</evidence>
<gene>
    <name evidence="1" type="ORF">EAL2_c18180</name>
</gene>
<dbReference type="Proteomes" id="UP000019591">
    <property type="component" value="Chromosome"/>
</dbReference>
<dbReference type="AlphaFoldDB" id="W8T8B1"/>
<dbReference type="KEGG" id="eac:EAL2_c18180"/>
<accession>W8T8B1</accession>
<reference evidence="1 2" key="1">
    <citation type="journal article" date="2014" name="Genome Announc.">
        <title>Complete Genome Sequence of Amino Acid-Utilizing Eubacterium acidaminophilum al-2 (DSM 3953).</title>
        <authorList>
            <person name="Poehlein A."/>
            <person name="Andreesen J.R."/>
            <person name="Daniel R."/>
        </authorList>
    </citation>
    <scope>NUCLEOTIDE SEQUENCE [LARGE SCALE GENOMIC DNA]</scope>
    <source>
        <strain evidence="1 2">DSM 3953</strain>
    </source>
</reference>
<dbReference type="HOGENOM" id="CLU_3181880_0_0_9"/>
<dbReference type="STRING" id="1286171.EAL2_c18180"/>
<dbReference type="PATRIC" id="fig|1286171.3.peg.1777"/>
<organism evidence="1 2">
    <name type="scientific">Peptoclostridium acidaminophilum DSM 3953</name>
    <dbReference type="NCBI Taxonomy" id="1286171"/>
    <lineage>
        <taxon>Bacteria</taxon>
        <taxon>Bacillati</taxon>
        <taxon>Bacillota</taxon>
        <taxon>Clostridia</taxon>
        <taxon>Peptostreptococcales</taxon>
        <taxon>Peptoclostridiaceae</taxon>
        <taxon>Peptoclostridium</taxon>
    </lineage>
</organism>
<sequence>MNFFCTKEHYDSWVKSMELPDDEIFCLEAKEAIWVSKMLFSLED</sequence>
<name>W8T8B1_PEPAC</name>
<evidence type="ECO:0000313" key="1">
    <source>
        <dbReference type="EMBL" id="AHM57110.1"/>
    </source>
</evidence>